<keyword evidence="2 7" id="KW-0853">WD repeat</keyword>
<accession>A0A370PKS6</accession>
<dbReference type="InterPro" id="IPR015943">
    <property type="entry name" value="WD40/YVTN_repeat-like_dom_sf"/>
</dbReference>
<organism evidence="8 9">
    <name type="scientific">Aspergillus phoenicis ATCC 13157</name>
    <dbReference type="NCBI Taxonomy" id="1353007"/>
    <lineage>
        <taxon>Eukaryota</taxon>
        <taxon>Fungi</taxon>
        <taxon>Dikarya</taxon>
        <taxon>Ascomycota</taxon>
        <taxon>Pezizomycotina</taxon>
        <taxon>Eurotiomycetes</taxon>
        <taxon>Eurotiomycetidae</taxon>
        <taxon>Eurotiales</taxon>
        <taxon>Aspergillaceae</taxon>
        <taxon>Aspergillus</taxon>
    </lineage>
</organism>
<dbReference type="PROSITE" id="PS00678">
    <property type="entry name" value="WD_REPEATS_1"/>
    <property type="match status" value="1"/>
</dbReference>
<comment type="function">
    <text evidence="6">Involved in mitochondrial fission. Acts as an adapter protein required to form mitochondrial fission complexes. Formation of these complexes is required to promote constriction and fission of the mitochondrial compartment at a late step in mitochondrial division.</text>
</comment>
<comment type="subcellular location">
    <subcellularLocation>
        <location evidence="1">Mitochondrion outer membrane</location>
        <topology evidence="1">Peripheral membrane protein</topology>
        <orientation evidence="1">Cytoplasmic side</orientation>
    </subcellularLocation>
</comment>
<comment type="similarity">
    <text evidence="4">Belongs to the WD repeat MDV1/CAF4 family.</text>
</comment>
<dbReference type="InterPro" id="IPR001680">
    <property type="entry name" value="WD40_rpt"/>
</dbReference>
<dbReference type="SMART" id="SM00320">
    <property type="entry name" value="WD40"/>
    <property type="match status" value="1"/>
</dbReference>
<sequence>MQAKSLTGILIATKIEKFCAAEGDYDAYKADLALSPYSVRQYMLLKNTIRCLSSLEDPAKSWALEMVHKHFVLCLVYWTKHAPIAKPGLGFDDQYKLLDSSKSREDTFLNALLYSLEGSGTAPARADHAKDYSYQNIYELASYGTQRQDINPEVVDQHLLADLQYACQYRAHHLQQSQGCTLEFEILAFLKQHFLHWLEILALMGRIFEAVEMNNTLQFRTWNFYIAGSAPLQLYYAGLAFAPEKTSANPTSHSDWVWSVAFSQDGHILASGSYDRTIKLWDTATGTELQTLTGLFDSVSSDGLALIQSITYGVFIQDLSETVRL</sequence>
<evidence type="ECO:0000256" key="6">
    <source>
        <dbReference type="ARBA" id="ARBA00043913"/>
    </source>
</evidence>
<evidence type="ECO:0000313" key="9">
    <source>
        <dbReference type="Proteomes" id="UP000254937"/>
    </source>
</evidence>
<feature type="repeat" description="WD" evidence="7">
    <location>
        <begin position="250"/>
        <end position="291"/>
    </location>
</feature>
<dbReference type="InterPro" id="IPR019775">
    <property type="entry name" value="WD40_repeat_CS"/>
</dbReference>
<dbReference type="GO" id="GO:0005741">
    <property type="term" value="C:mitochondrial outer membrane"/>
    <property type="evidence" value="ECO:0007669"/>
    <property type="project" value="UniProtKB-SubCell"/>
</dbReference>
<reference evidence="8 9" key="1">
    <citation type="submission" date="2018-07" db="EMBL/GenBank/DDBJ databases">
        <title>Section-level genome sequencing of Aspergillus section Nigri to investigate inter- and intra-species variation.</title>
        <authorList>
            <consortium name="DOE Joint Genome Institute"/>
            <person name="Vesth T.C."/>
            <person name="Nybo J.L."/>
            <person name="Theobald S."/>
            <person name="Frisvad J.C."/>
            <person name="Larsen T.O."/>
            <person name="Nielsen K.F."/>
            <person name="Hoof J.B."/>
            <person name="Brandl J."/>
            <person name="Salamov A."/>
            <person name="Riley R."/>
            <person name="Gladden J.M."/>
            <person name="Phatale P."/>
            <person name="Nielsen M.T."/>
            <person name="Lyhne E.K."/>
            <person name="Kogle M.E."/>
            <person name="Strasser K."/>
            <person name="McDonnell E."/>
            <person name="Barry K."/>
            <person name="Clum A."/>
            <person name="Chen C."/>
            <person name="Nolan M."/>
            <person name="Sandor L."/>
            <person name="Kuo A."/>
            <person name="Lipzen A."/>
            <person name="Hainaut M."/>
            <person name="Drula E."/>
            <person name="Tsang A."/>
            <person name="Magnuson J.K."/>
            <person name="Henrissat B."/>
            <person name="Wiebenga A."/>
            <person name="Simmons B.A."/>
            <person name="Makela M.R."/>
            <person name="De vries R.P."/>
            <person name="Grigoriev I.V."/>
            <person name="Mortensen U.H."/>
            <person name="Baker S.E."/>
            <person name="Andersen M.R."/>
        </authorList>
    </citation>
    <scope>NUCLEOTIDE SEQUENCE [LARGE SCALE GENOMIC DNA]</scope>
    <source>
        <strain evidence="8 9">ATCC 13157</strain>
    </source>
</reference>
<dbReference type="Gene3D" id="2.130.10.10">
    <property type="entry name" value="YVTN repeat-like/Quinoprotein amine dehydrogenase"/>
    <property type="match status" value="1"/>
</dbReference>
<dbReference type="EMBL" id="KZ851852">
    <property type="protein sequence ID" value="RDK42792.1"/>
    <property type="molecule type" value="Genomic_DNA"/>
</dbReference>
<evidence type="ECO:0000256" key="5">
    <source>
        <dbReference type="ARBA" id="ARBA00039789"/>
    </source>
</evidence>
<evidence type="ECO:0000256" key="3">
    <source>
        <dbReference type="ARBA" id="ARBA00022737"/>
    </source>
</evidence>
<evidence type="ECO:0000256" key="1">
    <source>
        <dbReference type="ARBA" id="ARBA00004570"/>
    </source>
</evidence>
<dbReference type="AlphaFoldDB" id="A0A370PKS6"/>
<evidence type="ECO:0000256" key="4">
    <source>
        <dbReference type="ARBA" id="ARBA00038415"/>
    </source>
</evidence>
<name>A0A370PKS6_ASPPH</name>
<evidence type="ECO:0000256" key="2">
    <source>
        <dbReference type="ARBA" id="ARBA00022574"/>
    </source>
</evidence>
<dbReference type="PROSITE" id="PS50082">
    <property type="entry name" value="WD_REPEATS_2"/>
    <property type="match status" value="1"/>
</dbReference>
<protein>
    <recommendedName>
        <fullName evidence="5">Mitochondrial division protein 1</fullName>
    </recommendedName>
</protein>
<keyword evidence="3" id="KW-0677">Repeat</keyword>
<evidence type="ECO:0000256" key="7">
    <source>
        <dbReference type="PROSITE-ProRule" id="PRU00221"/>
    </source>
</evidence>
<dbReference type="Proteomes" id="UP000254937">
    <property type="component" value="Unassembled WGS sequence"/>
</dbReference>
<dbReference type="GO" id="GO:1990234">
    <property type="term" value="C:transferase complex"/>
    <property type="evidence" value="ECO:0007669"/>
    <property type="project" value="UniProtKB-ARBA"/>
</dbReference>
<proteinExistence type="inferred from homology"/>
<dbReference type="Pfam" id="PF00400">
    <property type="entry name" value="WD40"/>
    <property type="match status" value="1"/>
</dbReference>
<dbReference type="SUPFAM" id="SSF50978">
    <property type="entry name" value="WD40 repeat-like"/>
    <property type="match status" value="1"/>
</dbReference>
<dbReference type="InterPro" id="IPR036322">
    <property type="entry name" value="WD40_repeat_dom_sf"/>
</dbReference>
<dbReference type="PANTHER" id="PTHR22847:SF637">
    <property type="entry name" value="WD REPEAT DOMAIN 5B"/>
    <property type="match status" value="1"/>
</dbReference>
<dbReference type="GO" id="GO:0005634">
    <property type="term" value="C:nucleus"/>
    <property type="evidence" value="ECO:0007669"/>
    <property type="project" value="TreeGrafter"/>
</dbReference>
<gene>
    <name evidence="8" type="ORF">M752DRAFT_283417</name>
</gene>
<evidence type="ECO:0000313" key="8">
    <source>
        <dbReference type="EMBL" id="RDK42792.1"/>
    </source>
</evidence>
<dbReference type="PANTHER" id="PTHR22847">
    <property type="entry name" value="WD40 REPEAT PROTEIN"/>
    <property type="match status" value="1"/>
</dbReference>
<dbReference type="PROSITE" id="PS50294">
    <property type="entry name" value="WD_REPEATS_REGION"/>
    <property type="match status" value="1"/>
</dbReference>
<keyword evidence="9" id="KW-1185">Reference proteome</keyword>